<evidence type="ECO:0000256" key="4">
    <source>
        <dbReference type="ARBA" id="ARBA00023136"/>
    </source>
</evidence>
<dbReference type="EnsemblMetazoa" id="XM_022812206">
    <property type="protein sequence ID" value="XP_022667941"/>
    <property type="gene ID" value="LOC111253170"/>
</dbReference>
<comment type="subcellular location">
    <subcellularLocation>
        <location evidence="1">Membrane</location>
        <topology evidence="1">Multi-pass membrane protein</topology>
    </subcellularLocation>
</comment>
<protein>
    <recommendedName>
        <fullName evidence="7">MARVEL domain-containing protein</fullName>
    </recommendedName>
</protein>
<feature type="transmembrane region" description="Helical" evidence="6">
    <location>
        <begin position="48"/>
        <end position="71"/>
    </location>
</feature>
<dbReference type="InterPro" id="IPR008253">
    <property type="entry name" value="Marvel"/>
</dbReference>
<accession>A0A7M7MIP9</accession>
<dbReference type="GeneID" id="111253170"/>
<evidence type="ECO:0000256" key="5">
    <source>
        <dbReference type="PROSITE-ProRule" id="PRU00581"/>
    </source>
</evidence>
<feature type="transmembrane region" description="Helical" evidence="6">
    <location>
        <begin position="83"/>
        <end position="107"/>
    </location>
</feature>
<dbReference type="GO" id="GO:0016020">
    <property type="term" value="C:membrane"/>
    <property type="evidence" value="ECO:0007669"/>
    <property type="project" value="UniProtKB-SubCell"/>
</dbReference>
<evidence type="ECO:0000259" key="7">
    <source>
        <dbReference type="PROSITE" id="PS51225"/>
    </source>
</evidence>
<keyword evidence="3 6" id="KW-1133">Transmembrane helix</keyword>
<keyword evidence="9" id="KW-1185">Reference proteome</keyword>
<evidence type="ECO:0000313" key="9">
    <source>
        <dbReference type="Proteomes" id="UP000594260"/>
    </source>
</evidence>
<reference evidence="8" key="1">
    <citation type="submission" date="2021-01" db="UniProtKB">
        <authorList>
            <consortium name="EnsemblMetazoa"/>
        </authorList>
    </citation>
    <scope>IDENTIFICATION</scope>
</reference>
<name>A0A7M7MIP9_VARDE</name>
<proteinExistence type="predicted"/>
<dbReference type="PROSITE" id="PS51225">
    <property type="entry name" value="MARVEL"/>
    <property type="match status" value="1"/>
</dbReference>
<sequence length="136" mass="15429">MTTIGPDKAFVNSLQGILRIAEIIFGLCGLICIESIQNPCYENYVHRYEFSLFVIITSFLLAFFFIIIFVMRAQELMSNLVNFPFFVAGVFGLFSMMCFVVSSYFSYKFFRDERFSSSLPPPHAGLHAVSVTPSMA</sequence>
<feature type="domain" description="MARVEL" evidence="7">
    <location>
        <begin position="10"/>
        <end position="136"/>
    </location>
</feature>
<evidence type="ECO:0000256" key="6">
    <source>
        <dbReference type="SAM" id="Phobius"/>
    </source>
</evidence>
<keyword evidence="2 5" id="KW-0812">Transmembrane</keyword>
<evidence type="ECO:0000256" key="1">
    <source>
        <dbReference type="ARBA" id="ARBA00004141"/>
    </source>
</evidence>
<organism evidence="8 9">
    <name type="scientific">Varroa destructor</name>
    <name type="common">Honeybee mite</name>
    <dbReference type="NCBI Taxonomy" id="109461"/>
    <lineage>
        <taxon>Eukaryota</taxon>
        <taxon>Metazoa</taxon>
        <taxon>Ecdysozoa</taxon>
        <taxon>Arthropoda</taxon>
        <taxon>Chelicerata</taxon>
        <taxon>Arachnida</taxon>
        <taxon>Acari</taxon>
        <taxon>Parasitiformes</taxon>
        <taxon>Mesostigmata</taxon>
        <taxon>Gamasina</taxon>
        <taxon>Dermanyssoidea</taxon>
        <taxon>Varroidae</taxon>
        <taxon>Varroa</taxon>
    </lineage>
</organism>
<dbReference type="AlphaFoldDB" id="A0A7M7MIP9"/>
<dbReference type="RefSeq" id="XP_022667941.1">
    <property type="nucleotide sequence ID" value="XM_022812206.1"/>
</dbReference>
<dbReference type="Proteomes" id="UP000594260">
    <property type="component" value="Unplaced"/>
</dbReference>
<evidence type="ECO:0000256" key="2">
    <source>
        <dbReference type="ARBA" id="ARBA00022692"/>
    </source>
</evidence>
<feature type="transmembrane region" description="Helical" evidence="6">
    <location>
        <begin position="16"/>
        <end position="36"/>
    </location>
</feature>
<evidence type="ECO:0000313" key="8">
    <source>
        <dbReference type="EnsemblMetazoa" id="XP_022667941"/>
    </source>
</evidence>
<evidence type="ECO:0000256" key="3">
    <source>
        <dbReference type="ARBA" id="ARBA00022989"/>
    </source>
</evidence>
<keyword evidence="4 5" id="KW-0472">Membrane</keyword>
<dbReference type="Pfam" id="PF01284">
    <property type="entry name" value="MARVEL"/>
    <property type="match status" value="1"/>
</dbReference>